<evidence type="ECO:0000313" key="1">
    <source>
        <dbReference type="EMBL" id="KIJ34926.1"/>
    </source>
</evidence>
<gene>
    <name evidence="1" type="ORF">M422DRAFT_181523</name>
</gene>
<dbReference type="HOGENOM" id="CLU_1897476_0_0_1"/>
<dbReference type="EMBL" id="KN837194">
    <property type="protein sequence ID" value="KIJ34926.1"/>
    <property type="molecule type" value="Genomic_DNA"/>
</dbReference>
<accession>A0A0C9VCB1</accession>
<dbReference type="Proteomes" id="UP000054279">
    <property type="component" value="Unassembled WGS sequence"/>
</dbReference>
<name>A0A0C9VCB1_SPHS4</name>
<keyword evidence="2" id="KW-1185">Reference proteome</keyword>
<reference evidence="1 2" key="1">
    <citation type="submission" date="2014-06" db="EMBL/GenBank/DDBJ databases">
        <title>Evolutionary Origins and Diversification of the Mycorrhizal Mutualists.</title>
        <authorList>
            <consortium name="DOE Joint Genome Institute"/>
            <consortium name="Mycorrhizal Genomics Consortium"/>
            <person name="Kohler A."/>
            <person name="Kuo A."/>
            <person name="Nagy L.G."/>
            <person name="Floudas D."/>
            <person name="Copeland A."/>
            <person name="Barry K.W."/>
            <person name="Cichocki N."/>
            <person name="Veneault-Fourrey C."/>
            <person name="LaButti K."/>
            <person name="Lindquist E.A."/>
            <person name="Lipzen A."/>
            <person name="Lundell T."/>
            <person name="Morin E."/>
            <person name="Murat C."/>
            <person name="Riley R."/>
            <person name="Ohm R."/>
            <person name="Sun H."/>
            <person name="Tunlid A."/>
            <person name="Henrissat B."/>
            <person name="Grigoriev I.V."/>
            <person name="Hibbett D.S."/>
            <person name="Martin F."/>
        </authorList>
    </citation>
    <scope>NUCLEOTIDE SEQUENCE [LARGE SCALE GENOMIC DNA]</scope>
    <source>
        <strain evidence="1 2">SS14</strain>
    </source>
</reference>
<evidence type="ECO:0000313" key="2">
    <source>
        <dbReference type="Proteomes" id="UP000054279"/>
    </source>
</evidence>
<sequence length="136" mass="15850">MGSFIRRRGNESITIIPVPLPEQAPKNSLNDYFYPDSKSQDLFAIMDTCLNECYDVPRAREIFQSTQDHPKLRHMLKIPMYNKFLLAYGTMASRFEQHRDAWLCEALTLFNRLESNLENVTPNAETYVVLAMLLCR</sequence>
<proteinExistence type="predicted"/>
<organism evidence="1 2">
    <name type="scientific">Sphaerobolus stellatus (strain SS14)</name>
    <dbReference type="NCBI Taxonomy" id="990650"/>
    <lineage>
        <taxon>Eukaryota</taxon>
        <taxon>Fungi</taxon>
        <taxon>Dikarya</taxon>
        <taxon>Basidiomycota</taxon>
        <taxon>Agaricomycotina</taxon>
        <taxon>Agaricomycetes</taxon>
        <taxon>Phallomycetidae</taxon>
        <taxon>Geastrales</taxon>
        <taxon>Sphaerobolaceae</taxon>
        <taxon>Sphaerobolus</taxon>
    </lineage>
</organism>
<dbReference type="OrthoDB" id="276422at2759"/>
<dbReference type="AlphaFoldDB" id="A0A0C9VCB1"/>
<protein>
    <submittedName>
        <fullName evidence="1">Uncharacterized protein</fullName>
    </submittedName>
</protein>